<feature type="compositionally biased region" description="Basic and acidic residues" evidence="7">
    <location>
        <begin position="138"/>
        <end position="194"/>
    </location>
</feature>
<keyword evidence="5" id="KW-0496">Mitochondrion</keyword>
<comment type="subcellular location">
    <subcellularLocation>
        <location evidence="1">Mitochondrion</location>
    </subcellularLocation>
</comment>
<keyword evidence="3" id="KW-0808">Transferase</keyword>
<evidence type="ECO:0000256" key="5">
    <source>
        <dbReference type="ARBA" id="ARBA00023128"/>
    </source>
</evidence>
<evidence type="ECO:0000259" key="9">
    <source>
        <dbReference type="Pfam" id="PF08032"/>
    </source>
</evidence>
<comment type="caution">
    <text evidence="10">The sequence shown here is derived from an EMBL/GenBank/DDBJ whole genome shotgun (WGS) entry which is preliminary data.</text>
</comment>
<gene>
    <name evidence="10" type="ORF">ACHAWO_002570</name>
</gene>
<evidence type="ECO:0000313" key="11">
    <source>
        <dbReference type="Proteomes" id="UP001530400"/>
    </source>
</evidence>
<organism evidence="10 11">
    <name type="scientific">Cyclotella atomus</name>
    <dbReference type="NCBI Taxonomy" id="382360"/>
    <lineage>
        <taxon>Eukaryota</taxon>
        <taxon>Sar</taxon>
        <taxon>Stramenopiles</taxon>
        <taxon>Ochrophyta</taxon>
        <taxon>Bacillariophyta</taxon>
        <taxon>Coscinodiscophyceae</taxon>
        <taxon>Thalassiosirophycidae</taxon>
        <taxon>Stephanodiscales</taxon>
        <taxon>Stephanodiscaceae</taxon>
        <taxon>Cyclotella</taxon>
    </lineage>
</organism>
<dbReference type="GO" id="GO:0008168">
    <property type="term" value="F:methyltransferase activity"/>
    <property type="evidence" value="ECO:0007669"/>
    <property type="project" value="UniProtKB-KW"/>
</dbReference>
<dbReference type="Pfam" id="PF00588">
    <property type="entry name" value="SpoU_methylase"/>
    <property type="match status" value="1"/>
</dbReference>
<dbReference type="InterPro" id="IPR001537">
    <property type="entry name" value="SpoU_MeTrfase"/>
</dbReference>
<dbReference type="Proteomes" id="UP001530400">
    <property type="component" value="Unassembled WGS sequence"/>
</dbReference>
<dbReference type="InterPro" id="IPR047182">
    <property type="entry name" value="MRM1"/>
</dbReference>
<dbReference type="Gene3D" id="3.40.1280.10">
    <property type="match status" value="1"/>
</dbReference>
<proteinExistence type="predicted"/>
<feature type="domain" description="tRNA/rRNA methyltransferase SpoU type" evidence="8">
    <location>
        <begin position="374"/>
        <end position="465"/>
    </location>
</feature>
<dbReference type="InterPro" id="IPR029028">
    <property type="entry name" value="Alpha/beta_knot_MTases"/>
</dbReference>
<dbReference type="PANTHER" id="PTHR46103">
    <property type="entry name" value="RRNA METHYLTRANSFERASE 1, MITOCHONDRIAL"/>
    <property type="match status" value="1"/>
</dbReference>
<evidence type="ECO:0000256" key="1">
    <source>
        <dbReference type="ARBA" id="ARBA00004173"/>
    </source>
</evidence>
<feature type="domain" description="RNA 2-O ribose methyltransferase substrate binding" evidence="9">
    <location>
        <begin position="309"/>
        <end position="350"/>
    </location>
</feature>
<reference evidence="10 11" key="1">
    <citation type="submission" date="2024-10" db="EMBL/GenBank/DDBJ databases">
        <title>Updated reference genomes for cyclostephanoid diatoms.</title>
        <authorList>
            <person name="Roberts W.R."/>
            <person name="Alverson A.J."/>
        </authorList>
    </citation>
    <scope>NUCLEOTIDE SEQUENCE [LARGE SCALE GENOMIC DNA]</scope>
    <source>
        <strain evidence="10 11">AJA010-31</strain>
    </source>
</reference>
<evidence type="ECO:0000256" key="6">
    <source>
        <dbReference type="ARBA" id="ARBA00034881"/>
    </source>
</evidence>
<evidence type="ECO:0000259" key="8">
    <source>
        <dbReference type="Pfam" id="PF00588"/>
    </source>
</evidence>
<dbReference type="PANTHER" id="PTHR46103:SF1">
    <property type="entry name" value="RRNA METHYLTRANSFERASE 1, MITOCHONDRIAL"/>
    <property type="match status" value="1"/>
</dbReference>
<dbReference type="Pfam" id="PF08032">
    <property type="entry name" value="SpoU_sub_bind"/>
    <property type="match status" value="1"/>
</dbReference>
<protein>
    <recommendedName>
        <fullName evidence="6">rRNA methyltransferase 1, mitochondrial</fullName>
    </recommendedName>
</protein>
<evidence type="ECO:0000256" key="7">
    <source>
        <dbReference type="SAM" id="MobiDB-lite"/>
    </source>
</evidence>
<dbReference type="GO" id="GO:0005739">
    <property type="term" value="C:mitochondrion"/>
    <property type="evidence" value="ECO:0007669"/>
    <property type="project" value="UniProtKB-SubCell"/>
</dbReference>
<keyword evidence="4" id="KW-0809">Transit peptide</keyword>
<dbReference type="GO" id="GO:0032259">
    <property type="term" value="P:methylation"/>
    <property type="evidence" value="ECO:0007669"/>
    <property type="project" value="UniProtKB-KW"/>
</dbReference>
<dbReference type="EMBL" id="JALLPJ020000396">
    <property type="protein sequence ID" value="KAL3793369.1"/>
    <property type="molecule type" value="Genomic_DNA"/>
</dbReference>
<evidence type="ECO:0000313" key="10">
    <source>
        <dbReference type="EMBL" id="KAL3793369.1"/>
    </source>
</evidence>
<evidence type="ECO:0000256" key="2">
    <source>
        <dbReference type="ARBA" id="ARBA00022603"/>
    </source>
</evidence>
<dbReference type="SUPFAM" id="SSF55315">
    <property type="entry name" value="L30e-like"/>
    <property type="match status" value="1"/>
</dbReference>
<feature type="compositionally biased region" description="Basic and acidic residues" evidence="7">
    <location>
        <begin position="75"/>
        <end position="85"/>
    </location>
</feature>
<keyword evidence="2" id="KW-0489">Methyltransferase</keyword>
<dbReference type="SUPFAM" id="SSF75217">
    <property type="entry name" value="alpha/beta knot"/>
    <property type="match status" value="1"/>
</dbReference>
<feature type="region of interest" description="Disordered" evidence="7">
    <location>
        <begin position="62"/>
        <end position="203"/>
    </location>
</feature>
<accession>A0ABD3Q0C9</accession>
<sequence length="565" mass="62052">MKAQKRSNRMHPSKALIMTALLQIARHSTKALSFVPSRSVALQKASSVRTNGWIRMWGEEDRPSAIPSIPQQRESSSDSRLRDDSWYDDDDFQSSEQQRRPARPARRSRESSSSWDDGAGNGWDDSGSSYGGGRNTRMKRDFEPRGGGRGRRNDDFGRGRSDRRKDGPRGRGDFGRGGRGERGGRGRDRREENKPIQSDKGVKTNLREIEAAGYEHLYGIAPVLNALKANIRDFANPEDKEDVDREEMLELQKRLNAVDGSDWGDEEETSAKIEEKKEIKAEAKLAPCLFIQEGTLDNSKRSFRSASKNEASSEIISLAQEIDLNVVEVDKGVLNTLCGNRPHQGFVLRCGGLGFTPLTTRNLPPPNKEGPTLWLALDEVVDPQNLGALLRSAYFLGGGGAVIEDAMSHGGVGILVCSKNSSPLSPAASAASAGALEFMTVYSTNNLPKLLNQAKDDGWRVLGAAAEIPDTGGRRGGISQRETHNNEWDFIDDDDNDQPSDITEYATPLKQNEDEEQKCYDLNEVEVGKPTVLVLGSEGKGLRKLVARACSDFVKIPGGSSIDNH</sequence>
<evidence type="ECO:0000256" key="3">
    <source>
        <dbReference type="ARBA" id="ARBA00022679"/>
    </source>
</evidence>
<dbReference type="Gene3D" id="3.30.1330.30">
    <property type="match status" value="1"/>
</dbReference>
<dbReference type="AlphaFoldDB" id="A0ABD3Q0C9"/>
<dbReference type="InterPro" id="IPR029064">
    <property type="entry name" value="Ribosomal_eL30-like_sf"/>
</dbReference>
<dbReference type="InterPro" id="IPR029026">
    <property type="entry name" value="tRNA_m1G_MTases_N"/>
</dbReference>
<dbReference type="InterPro" id="IPR013123">
    <property type="entry name" value="SpoU_subst-bd"/>
</dbReference>
<keyword evidence="11" id="KW-1185">Reference proteome</keyword>
<name>A0ABD3Q0C9_9STRA</name>
<evidence type="ECO:0000256" key="4">
    <source>
        <dbReference type="ARBA" id="ARBA00022946"/>
    </source>
</evidence>